<organism evidence="1 2">
    <name type="scientific">Saccharopolyspora erythraea</name>
    <name type="common">Streptomyces erythraeus</name>
    <dbReference type="NCBI Taxonomy" id="1836"/>
    <lineage>
        <taxon>Bacteria</taxon>
        <taxon>Bacillati</taxon>
        <taxon>Actinomycetota</taxon>
        <taxon>Actinomycetes</taxon>
        <taxon>Pseudonocardiales</taxon>
        <taxon>Pseudonocardiaceae</taxon>
        <taxon>Saccharopolyspora</taxon>
    </lineage>
</organism>
<dbReference type="EMBL" id="BAAAGS010000025">
    <property type="protein sequence ID" value="GAA0536088.1"/>
    <property type="molecule type" value="Genomic_DNA"/>
</dbReference>
<dbReference type="SUPFAM" id="SSF55909">
    <property type="entry name" value="Pentein"/>
    <property type="match status" value="1"/>
</dbReference>
<protein>
    <recommendedName>
        <fullName evidence="3">N-dimethylarginine dimethylaminohydrolase</fullName>
    </recommendedName>
</protein>
<name>A0ABP3N917_SACER</name>
<evidence type="ECO:0008006" key="3">
    <source>
        <dbReference type="Google" id="ProtNLM"/>
    </source>
</evidence>
<reference evidence="2" key="1">
    <citation type="journal article" date="2019" name="Int. J. Syst. Evol. Microbiol.">
        <title>The Global Catalogue of Microorganisms (GCM) 10K type strain sequencing project: providing services to taxonomists for standard genome sequencing and annotation.</title>
        <authorList>
            <consortium name="The Broad Institute Genomics Platform"/>
            <consortium name="The Broad Institute Genome Sequencing Center for Infectious Disease"/>
            <person name="Wu L."/>
            <person name="Ma J."/>
        </authorList>
    </citation>
    <scope>NUCLEOTIDE SEQUENCE [LARGE SCALE GENOMIC DNA]</scope>
    <source>
        <strain evidence="2">JCM 10303</strain>
    </source>
</reference>
<evidence type="ECO:0000313" key="1">
    <source>
        <dbReference type="EMBL" id="GAA0536088.1"/>
    </source>
</evidence>
<evidence type="ECO:0000313" key="2">
    <source>
        <dbReference type="Proteomes" id="UP001500729"/>
    </source>
</evidence>
<accession>A0ABP3N917</accession>
<keyword evidence="2" id="KW-1185">Reference proteome</keyword>
<comment type="caution">
    <text evidence="1">The sequence shown here is derived from an EMBL/GenBank/DDBJ whole genome shotgun (WGS) entry which is preliminary data.</text>
</comment>
<dbReference type="Proteomes" id="UP001500729">
    <property type="component" value="Unassembled WGS sequence"/>
</dbReference>
<dbReference type="RefSeq" id="WP_009945153.1">
    <property type="nucleotide sequence ID" value="NZ_BAAAGS010000025.1"/>
</dbReference>
<proteinExistence type="predicted"/>
<sequence length="308" mass="34358">MTTTSEVQSPRNPSEFEGPAFLLNAPFSFSAEVYGDTDDGRRRPDSRRAMAQFLSLYRFLAAESLVYLLPTPRADGLRDLVFTANLGIVLEHLPERDTVVLANSGRPRAGARAVAASFFESMGYRVVVPERAFEGEAALKHLHGNVYVGGYGSCSQRESYEWMERTLDMTVVPVAQHGPLLRRLDRALFPITREQTLVCTGVLDQDELRLLEKHTEVVDVSVAGAGAGLCGSLRLDNLILNASHIHELAAGSEEYWRELAKNRELEDVATRLGFEIALINLSEYRRSGAQLSCMVMHLNRHAYRYSQL</sequence>
<gene>
    <name evidence="1" type="ORF">GCM10009533_39110</name>
</gene>
<dbReference type="Gene3D" id="3.75.10.10">
    <property type="entry name" value="L-arginine/glycine Amidinotransferase, Chain A"/>
    <property type="match status" value="1"/>
</dbReference>